<dbReference type="PANTHER" id="PTHR11102:SF160">
    <property type="entry name" value="ERAD-ASSOCIATED E3 UBIQUITIN-PROTEIN LIGASE COMPONENT HRD3"/>
    <property type="match status" value="1"/>
</dbReference>
<dbReference type="Proteomes" id="UP000615446">
    <property type="component" value="Unassembled WGS sequence"/>
</dbReference>
<feature type="compositionally biased region" description="Polar residues" evidence="2">
    <location>
        <begin position="303"/>
        <end position="314"/>
    </location>
</feature>
<keyword evidence="5" id="KW-0808">Transferase</keyword>
<dbReference type="InterPro" id="IPR006597">
    <property type="entry name" value="Sel1-like"/>
</dbReference>
<dbReference type="InterPro" id="IPR000719">
    <property type="entry name" value="Prot_kinase_dom"/>
</dbReference>
<dbReference type="InterPro" id="IPR011009">
    <property type="entry name" value="Kinase-like_dom_sf"/>
</dbReference>
<dbReference type="InterPro" id="IPR050767">
    <property type="entry name" value="Sel1_AlgK"/>
</dbReference>
<proteinExistence type="inferred from homology"/>
<dbReference type="Pfam" id="PF08238">
    <property type="entry name" value="Sel1"/>
    <property type="match status" value="7"/>
</dbReference>
<dbReference type="Pfam" id="PF00069">
    <property type="entry name" value="Pkinase"/>
    <property type="match status" value="1"/>
</dbReference>
<dbReference type="PANTHER" id="PTHR11102">
    <property type="entry name" value="SEL-1-LIKE PROTEIN"/>
    <property type="match status" value="1"/>
</dbReference>
<accession>A0A2Z6RIN0</accession>
<keyword evidence="5" id="KW-0418">Kinase</keyword>
<feature type="compositionally biased region" description="Low complexity" evidence="2">
    <location>
        <begin position="315"/>
        <end position="454"/>
    </location>
</feature>
<dbReference type="EMBL" id="BLAL01000012">
    <property type="protein sequence ID" value="GES74441.1"/>
    <property type="molecule type" value="Genomic_DNA"/>
</dbReference>
<comment type="similarity">
    <text evidence="1">Belongs to the sel-1 family.</text>
</comment>
<reference evidence="4 6" key="1">
    <citation type="submission" date="2017-11" db="EMBL/GenBank/DDBJ databases">
        <title>The genome of Rhizophagus clarus HR1 reveals common genetic basis of auxotrophy among arbuscular mycorrhizal fungi.</title>
        <authorList>
            <person name="Kobayashi Y."/>
        </authorList>
    </citation>
    <scope>NUCLEOTIDE SEQUENCE [LARGE SCALE GENOMIC DNA]</scope>
    <source>
        <strain evidence="4 6">HR1</strain>
    </source>
</reference>
<evidence type="ECO:0000259" key="3">
    <source>
        <dbReference type="PROSITE" id="PS50011"/>
    </source>
</evidence>
<dbReference type="Gene3D" id="1.10.510.10">
    <property type="entry name" value="Transferase(Phosphotransferase) domain 1"/>
    <property type="match status" value="1"/>
</dbReference>
<dbReference type="EMBL" id="BEXD01002002">
    <property type="protein sequence ID" value="GBB96651.1"/>
    <property type="molecule type" value="Genomic_DNA"/>
</dbReference>
<comment type="caution">
    <text evidence="4">The sequence shown here is derived from an EMBL/GenBank/DDBJ whole genome shotgun (WGS) entry which is preliminary data.</text>
</comment>
<keyword evidence="6" id="KW-1185">Reference proteome</keyword>
<dbReference type="AlphaFoldDB" id="A0A2Z6RIN0"/>
<evidence type="ECO:0000313" key="4">
    <source>
        <dbReference type="EMBL" id="GBB96651.1"/>
    </source>
</evidence>
<name>A0A2Z6RIN0_9GLOM</name>
<reference evidence="5" key="2">
    <citation type="submission" date="2019-10" db="EMBL/GenBank/DDBJ databases">
        <title>Conservation and host-specific expression of non-tandemly repeated heterogenous ribosome RNA gene in arbuscular mycorrhizal fungi.</title>
        <authorList>
            <person name="Maeda T."/>
            <person name="Kobayashi Y."/>
            <person name="Nakagawa T."/>
            <person name="Ezawa T."/>
            <person name="Yamaguchi K."/>
            <person name="Bino T."/>
            <person name="Nishimoto Y."/>
            <person name="Shigenobu S."/>
            <person name="Kawaguchi M."/>
        </authorList>
    </citation>
    <scope>NUCLEOTIDE SEQUENCE</scope>
    <source>
        <strain evidence="5">HR1</strain>
    </source>
</reference>
<dbReference type="PROSITE" id="PS50011">
    <property type="entry name" value="PROTEIN_KINASE_DOM"/>
    <property type="match status" value="1"/>
</dbReference>
<dbReference type="SMART" id="SM00671">
    <property type="entry name" value="SEL1"/>
    <property type="match status" value="7"/>
</dbReference>
<dbReference type="Gene3D" id="1.25.40.10">
    <property type="entry name" value="Tetratricopeptide repeat domain"/>
    <property type="match status" value="2"/>
</dbReference>
<dbReference type="OrthoDB" id="5987198at2759"/>
<gene>
    <name evidence="5" type="ORF">RCL2_000192200</name>
    <name evidence="4" type="ORF">RclHR1_02800001</name>
</gene>
<dbReference type="GO" id="GO:0005524">
    <property type="term" value="F:ATP binding"/>
    <property type="evidence" value="ECO:0007669"/>
    <property type="project" value="InterPro"/>
</dbReference>
<evidence type="ECO:0000256" key="2">
    <source>
        <dbReference type="SAM" id="MobiDB-lite"/>
    </source>
</evidence>
<dbReference type="GO" id="GO:0004672">
    <property type="term" value="F:protein kinase activity"/>
    <property type="evidence" value="ECO:0007669"/>
    <property type="project" value="InterPro"/>
</dbReference>
<dbReference type="STRING" id="94130.A0A2Z6RIN0"/>
<feature type="compositionally biased region" description="Low complexity" evidence="2">
    <location>
        <begin position="468"/>
        <end position="485"/>
    </location>
</feature>
<protein>
    <submittedName>
        <fullName evidence="5">Kinase-like domain-containing protein</fullName>
    </submittedName>
</protein>
<organism evidence="4 6">
    <name type="scientific">Rhizophagus clarus</name>
    <dbReference type="NCBI Taxonomy" id="94130"/>
    <lineage>
        <taxon>Eukaryota</taxon>
        <taxon>Fungi</taxon>
        <taxon>Fungi incertae sedis</taxon>
        <taxon>Mucoromycota</taxon>
        <taxon>Glomeromycotina</taxon>
        <taxon>Glomeromycetes</taxon>
        <taxon>Glomerales</taxon>
        <taxon>Glomeraceae</taxon>
        <taxon>Rhizophagus</taxon>
    </lineage>
</organism>
<sequence>MSKKKVIVAELSVNDFLESKFNSINIKKYKYEELENVRYIDSKNFGRVQVATLKEDKASVMLKPVLTDDIHESVNEIILMWEAGPNKSTLKFYGITKDKTKDEYHLILEYVECLTLSDHLRDLYDYLVWNVKANLALEIAKGIKFLHENNISYKNLTSENILYPNNTIKLANFGIFKNNVPQKHTLKAKLTFWKKDKEQEHPKEYDILCLGIILFQLTQHPDYYISSDWETYFKSIPLEQREIKMDNIPIEYKKQYKELCKRCWSKSIKERPSIHQIVNTLQELGGNDRNDLVYDAAPPPQPGSETINDTSVKMTSTITTPLTPSTPSTIPLSTSTFLTTPLTPSKSSTTPLTPSTPSTTPLTPSTPSTTPLTPSAPSTTPSTPSTKPLTTLKPSTTTSAPLAPSTTTSTPSAPSTATSTPSASSSTTATPSASPTTTSTPSKPSTTSSTPTPTKQTSYTAPHVPVYTTPNNIRTTNTTTTSYTNSANPPLTTDFILSPQISSLILGKTALLPQNTVPVTQEYITKMYKTFHDKIAKFEMDLTKLNDLYILQYLNKTVQNENKVFDFCNANQSLAINKVLLGLFHQFAIGTTIVNTQKAYELYKEASKKNSFAAYIAGIYAEHGNQGVPKNATEAYNFYKLSAEKGFVPAYNKVGLCYDMGSGVAVDKQKAFYWIEKSAKADDKYGQYNLGVYYESGNGCVKDESKGFTWYLKAGDRGFITALNVVGICYLQGIGTSVDYNRSYEWFKKAAVAGCKYGQVNLGSAYELGRGVEKNEQEAFTWFLKAANNENYDLGQYHLAKCYALGIGTTVNKAKAIEWYQKSADNGNNLARVALAHLYYSY</sequence>
<dbReference type="InterPro" id="IPR011990">
    <property type="entry name" value="TPR-like_helical_dom_sf"/>
</dbReference>
<dbReference type="SUPFAM" id="SSF81901">
    <property type="entry name" value="HCP-like"/>
    <property type="match status" value="2"/>
</dbReference>
<feature type="region of interest" description="Disordered" evidence="2">
    <location>
        <begin position="289"/>
        <end position="485"/>
    </location>
</feature>
<evidence type="ECO:0000313" key="6">
    <source>
        <dbReference type="Proteomes" id="UP000247702"/>
    </source>
</evidence>
<dbReference type="Proteomes" id="UP000247702">
    <property type="component" value="Unassembled WGS sequence"/>
</dbReference>
<evidence type="ECO:0000256" key="1">
    <source>
        <dbReference type="ARBA" id="ARBA00038101"/>
    </source>
</evidence>
<dbReference type="SUPFAM" id="SSF56112">
    <property type="entry name" value="Protein kinase-like (PK-like)"/>
    <property type="match status" value="1"/>
</dbReference>
<evidence type="ECO:0000313" key="5">
    <source>
        <dbReference type="EMBL" id="GES74441.1"/>
    </source>
</evidence>
<feature type="domain" description="Protein kinase" evidence="3">
    <location>
        <begin position="34"/>
        <end position="284"/>
    </location>
</feature>